<dbReference type="InterPro" id="IPR048950">
    <property type="entry name" value="Ppx_GppA_C"/>
</dbReference>
<dbReference type="PANTHER" id="PTHR30005">
    <property type="entry name" value="EXOPOLYPHOSPHATASE"/>
    <property type="match status" value="1"/>
</dbReference>
<dbReference type="CDD" id="cd24052">
    <property type="entry name" value="ASKHA_NBD_HpPPX-GppA-like"/>
    <property type="match status" value="1"/>
</dbReference>
<dbReference type="Gene3D" id="3.30.420.40">
    <property type="match status" value="1"/>
</dbReference>
<evidence type="ECO:0000313" key="6">
    <source>
        <dbReference type="Proteomes" id="UP000551878"/>
    </source>
</evidence>
<comment type="similarity">
    <text evidence="1">Belongs to the GppA/Ppx family.</text>
</comment>
<dbReference type="GO" id="GO:0006357">
    <property type="term" value="P:regulation of transcription by RNA polymerase II"/>
    <property type="evidence" value="ECO:0007669"/>
    <property type="project" value="TreeGrafter"/>
</dbReference>
<feature type="domain" description="Ppx/GppA phosphatase C-terminal" evidence="4">
    <location>
        <begin position="319"/>
        <end position="478"/>
    </location>
</feature>
<dbReference type="InterPro" id="IPR030673">
    <property type="entry name" value="PyroPPase_GppA_Ppx"/>
</dbReference>
<keyword evidence="6" id="KW-1185">Reference proteome</keyword>
<dbReference type="Pfam" id="PF02541">
    <property type="entry name" value="Ppx-GppA"/>
    <property type="match status" value="1"/>
</dbReference>
<gene>
    <name evidence="5" type="ORF">HNQ41_002100</name>
</gene>
<dbReference type="PIRSF" id="PIRSF001267">
    <property type="entry name" value="Pyrophosphatase_GppA_Ppx"/>
    <property type="match status" value="1"/>
</dbReference>
<organism evidence="5 6">
    <name type="scientific">Texcoconibacillus texcoconensis</name>
    <dbReference type="NCBI Taxonomy" id="1095777"/>
    <lineage>
        <taxon>Bacteria</taxon>
        <taxon>Bacillati</taxon>
        <taxon>Bacillota</taxon>
        <taxon>Bacilli</taxon>
        <taxon>Bacillales</taxon>
        <taxon>Bacillaceae</taxon>
        <taxon>Texcoconibacillus</taxon>
    </lineage>
</organism>
<accession>A0A840QRD6</accession>
<dbReference type="PANTHER" id="PTHR30005:SF0">
    <property type="entry name" value="RETROGRADE REGULATION PROTEIN 2"/>
    <property type="match status" value="1"/>
</dbReference>
<keyword evidence="2 5" id="KW-0378">Hydrolase</keyword>
<comment type="caution">
    <text evidence="5">The sequence shown here is derived from an EMBL/GenBank/DDBJ whole genome shotgun (WGS) entry which is preliminary data.</text>
</comment>
<reference evidence="5 6" key="1">
    <citation type="submission" date="2020-08" db="EMBL/GenBank/DDBJ databases">
        <title>Genomic Encyclopedia of Type Strains, Phase IV (KMG-IV): sequencing the most valuable type-strain genomes for metagenomic binning, comparative biology and taxonomic classification.</title>
        <authorList>
            <person name="Goeker M."/>
        </authorList>
    </citation>
    <scope>NUCLEOTIDE SEQUENCE [LARGE SCALE GENOMIC DNA]</scope>
    <source>
        <strain evidence="5 6">DSM 24696</strain>
    </source>
</reference>
<dbReference type="GO" id="GO:0008894">
    <property type="term" value="F:guanosine-5'-triphosphate,3'-diphosphate diphosphatase activity"/>
    <property type="evidence" value="ECO:0007669"/>
    <property type="project" value="UniProtKB-EC"/>
</dbReference>
<dbReference type="Gene3D" id="1.10.3210.10">
    <property type="entry name" value="Hypothetical protein af1432"/>
    <property type="match status" value="1"/>
</dbReference>
<dbReference type="Gene3D" id="3.30.420.150">
    <property type="entry name" value="Exopolyphosphatase. Domain 2"/>
    <property type="match status" value="1"/>
</dbReference>
<dbReference type="RefSeq" id="WP_184664347.1">
    <property type="nucleotide sequence ID" value="NZ_JACHHB010000009.1"/>
</dbReference>
<dbReference type="AlphaFoldDB" id="A0A840QRD6"/>
<dbReference type="SUPFAM" id="SSF109604">
    <property type="entry name" value="HD-domain/PDEase-like"/>
    <property type="match status" value="1"/>
</dbReference>
<dbReference type="EC" id="3.6.1.11" evidence="5"/>
<dbReference type="InterPro" id="IPR003695">
    <property type="entry name" value="Ppx_GppA_N"/>
</dbReference>
<evidence type="ECO:0000313" key="5">
    <source>
        <dbReference type="EMBL" id="MBB5173910.1"/>
    </source>
</evidence>
<dbReference type="Proteomes" id="UP000551878">
    <property type="component" value="Unassembled WGS sequence"/>
</dbReference>
<evidence type="ECO:0000259" key="4">
    <source>
        <dbReference type="Pfam" id="PF21447"/>
    </source>
</evidence>
<dbReference type="EC" id="3.6.1.40" evidence="5"/>
<evidence type="ECO:0000259" key="3">
    <source>
        <dbReference type="Pfam" id="PF02541"/>
    </source>
</evidence>
<evidence type="ECO:0000256" key="2">
    <source>
        <dbReference type="ARBA" id="ARBA00022801"/>
    </source>
</evidence>
<protein>
    <submittedName>
        <fullName evidence="5">Exopolyphosphatase/guanosine-5'-triphosphate, 3'-diphosphate pyrophosphatase</fullName>
        <ecNumber evidence="5">3.6.1.11</ecNumber>
        <ecNumber evidence="5">3.6.1.40</ecNumber>
    </submittedName>
</protein>
<dbReference type="SUPFAM" id="SSF53067">
    <property type="entry name" value="Actin-like ATPase domain"/>
    <property type="match status" value="2"/>
</dbReference>
<dbReference type="Pfam" id="PF21447">
    <property type="entry name" value="Ppx-GppA_III"/>
    <property type="match status" value="1"/>
</dbReference>
<dbReference type="InterPro" id="IPR043129">
    <property type="entry name" value="ATPase_NBD"/>
</dbReference>
<evidence type="ECO:0000256" key="1">
    <source>
        <dbReference type="ARBA" id="ARBA00007125"/>
    </source>
</evidence>
<name>A0A840QRD6_9BACI</name>
<proteinExistence type="inferred from homology"/>
<sequence>MQQATENVAIIDLGSNSIRLVIMEIDVNGRFREKENLKIVAKLSTHVKDDQTISDEGVQIVLDTMKRFKTIIDAHSVSRVRGVATAAVRKAKNQTYLLNRVEEETNLQFDVLSGDKESYYGYLAVSNSVNISDGITVDIGGGSTEITLFENRELKHRHSFPFGALTLKEAFIENDRPTNDEWASLVKHIKDSFEQFDWLKDANVPVVGIGGSARRIGTVHQAAIQYPLPGIHHYGMDPDEVTYVQNKLANLPLSKRLNLDGLPKDRAETILPATIVIETLIKTVGAPRYICSNRGLRDGIFFEEMLQKIGVRHFPYIVEESFYQLQHEFQVDIDHMRQIGVLSSILLQEFEAFAPTFMNKNDRKLLFMAAKVFYIGEVIHPDARSEHTFYLLTNQPIDGLTHQERLAVACIASFKSKSKLEQFIKPFKHWLTAEEIEKYEFLGSIVKLAYALNRTNRNVIENIEVDTKQNAQSLQCTITHRDDAYFEKVQVEKYKKHTERSIEKSIDIHMKSSHVSHSI</sequence>
<dbReference type="InterPro" id="IPR050273">
    <property type="entry name" value="GppA/Ppx_hydrolase"/>
</dbReference>
<feature type="domain" description="Ppx/GppA phosphatase N-terminal" evidence="3">
    <location>
        <begin position="39"/>
        <end position="307"/>
    </location>
</feature>
<dbReference type="GO" id="GO:0004309">
    <property type="term" value="F:exopolyphosphatase activity"/>
    <property type="evidence" value="ECO:0007669"/>
    <property type="project" value="UniProtKB-EC"/>
</dbReference>
<dbReference type="EMBL" id="JACHHB010000009">
    <property type="protein sequence ID" value="MBB5173910.1"/>
    <property type="molecule type" value="Genomic_DNA"/>
</dbReference>